<feature type="transmembrane region" description="Helical" evidence="5">
    <location>
        <begin position="125"/>
        <end position="147"/>
    </location>
</feature>
<keyword evidence="2 5" id="KW-0812">Transmembrane</keyword>
<comment type="subcellular location">
    <subcellularLocation>
        <location evidence="1">Membrane</location>
        <topology evidence="1">Multi-pass membrane protein</topology>
    </subcellularLocation>
</comment>
<dbReference type="InterPro" id="IPR052556">
    <property type="entry name" value="PolySynth_Transporter"/>
</dbReference>
<dbReference type="RefSeq" id="WP_013622181.1">
    <property type="nucleotide sequence ID" value="NC_015167.1"/>
</dbReference>
<keyword evidence="4 5" id="KW-0472">Membrane</keyword>
<proteinExistence type="predicted"/>
<evidence type="ECO:0000256" key="1">
    <source>
        <dbReference type="ARBA" id="ARBA00004141"/>
    </source>
</evidence>
<keyword evidence="3 5" id="KW-1133">Transmembrane helix</keyword>
<dbReference type="Proteomes" id="UP000007487">
    <property type="component" value="Chromosome"/>
</dbReference>
<gene>
    <name evidence="6" type="ordered locus">Celly_2621</name>
</gene>
<dbReference type="PANTHER" id="PTHR43424:SF1">
    <property type="entry name" value="LOCUS PUTATIVE PROTEIN 1-RELATED"/>
    <property type="match status" value="1"/>
</dbReference>
<dbReference type="EMBL" id="CP002534">
    <property type="protein sequence ID" value="ADY30438.1"/>
    <property type="molecule type" value="Genomic_DNA"/>
</dbReference>
<reference evidence="6 7" key="1">
    <citation type="journal article" date="2011" name="Stand. Genomic Sci.">
        <title>Complete genome sequence of Cellulophaga lytica type strain (LIM- 21).</title>
        <authorList>
            <person name="Pati A."/>
            <person name="Abt B."/>
            <person name="Teshima H."/>
            <person name="Nolan M."/>
            <person name="Lapidus A."/>
            <person name="Lucas S."/>
            <person name="Hammon N."/>
            <person name="Deshpande S."/>
            <person name="Cheng J.F."/>
            <person name="Tapia R."/>
            <person name="Han C."/>
            <person name="Goodwin L."/>
            <person name="Pitluck S."/>
            <person name="Liolios K."/>
            <person name="Pagani I."/>
            <person name="Mavromatis K."/>
            <person name="Ovchinikova G."/>
            <person name="Chen A."/>
            <person name="Palaniappan K."/>
            <person name="Land M."/>
            <person name="Hauser L."/>
            <person name="Jeffries C.D."/>
            <person name="Detter J.C."/>
            <person name="Brambilla E.M."/>
            <person name="Kannan K.P."/>
            <person name="Rohde M."/>
            <person name="Spring S."/>
            <person name="Goker M."/>
            <person name="Woyke T."/>
            <person name="Bristow J."/>
            <person name="Eisen J.A."/>
            <person name="Markowitz V."/>
            <person name="Hugenholtz P."/>
            <person name="Kyrpides N.C."/>
            <person name="Klenk H.P."/>
            <person name="Ivanova N."/>
        </authorList>
    </citation>
    <scope>NUCLEOTIDE SEQUENCE [LARGE SCALE GENOMIC DNA]</scope>
    <source>
        <strain evidence="7">ATCC 23178 / DSM 7489 / JCM 8516 / NBRC 14961 / NCIMB 1423 / VKM B-1433 / Cy l20</strain>
    </source>
</reference>
<feature type="transmembrane region" description="Helical" evidence="5">
    <location>
        <begin position="267"/>
        <end position="286"/>
    </location>
</feature>
<dbReference type="InterPro" id="IPR002797">
    <property type="entry name" value="Polysacc_synth"/>
</dbReference>
<dbReference type="GO" id="GO:0016020">
    <property type="term" value="C:membrane"/>
    <property type="evidence" value="ECO:0007669"/>
    <property type="project" value="UniProtKB-SubCell"/>
</dbReference>
<evidence type="ECO:0000313" key="7">
    <source>
        <dbReference type="Proteomes" id="UP000007487"/>
    </source>
</evidence>
<feature type="transmembrane region" description="Helical" evidence="5">
    <location>
        <begin position="367"/>
        <end position="386"/>
    </location>
</feature>
<dbReference type="eggNOG" id="COG2244">
    <property type="taxonomic scope" value="Bacteria"/>
</dbReference>
<dbReference type="PANTHER" id="PTHR43424">
    <property type="entry name" value="LOCUS PUTATIVE PROTEIN 1-RELATED"/>
    <property type="match status" value="1"/>
</dbReference>
<feature type="transmembrane region" description="Helical" evidence="5">
    <location>
        <begin position="331"/>
        <end position="355"/>
    </location>
</feature>
<dbReference type="CDD" id="cd13128">
    <property type="entry name" value="MATE_Wzx_like"/>
    <property type="match status" value="1"/>
</dbReference>
<keyword evidence="7" id="KW-1185">Reference proteome</keyword>
<feature type="transmembrane region" description="Helical" evidence="5">
    <location>
        <begin position="89"/>
        <end position="113"/>
    </location>
</feature>
<evidence type="ECO:0000256" key="5">
    <source>
        <dbReference type="SAM" id="Phobius"/>
    </source>
</evidence>
<organism evidence="6 7">
    <name type="scientific">Cellulophaga lytica (strain ATCC 23178 / DSM 7489 / JCM 8516 / NBRC 14961 / NCIMB 1423 / VKM B-1433 / Cy l20)</name>
    <dbReference type="NCBI Taxonomy" id="867900"/>
    <lineage>
        <taxon>Bacteria</taxon>
        <taxon>Pseudomonadati</taxon>
        <taxon>Bacteroidota</taxon>
        <taxon>Flavobacteriia</taxon>
        <taxon>Flavobacteriales</taxon>
        <taxon>Flavobacteriaceae</taxon>
        <taxon>Cellulophaga</taxon>
    </lineage>
</organism>
<protein>
    <submittedName>
        <fullName evidence="6">Polysaccharide biosynthesis protein</fullName>
    </submittedName>
</protein>
<dbReference type="KEGG" id="cly:Celly_2621"/>
<dbReference type="HOGENOM" id="CLU_022017_6_3_10"/>
<name>F0R9U3_CELLC</name>
<feature type="transmembrane region" description="Helical" evidence="5">
    <location>
        <begin position="154"/>
        <end position="174"/>
    </location>
</feature>
<evidence type="ECO:0000256" key="2">
    <source>
        <dbReference type="ARBA" id="ARBA00022692"/>
    </source>
</evidence>
<feature type="transmembrane region" description="Helical" evidence="5">
    <location>
        <begin position="392"/>
        <end position="414"/>
    </location>
</feature>
<dbReference type="OrthoDB" id="9770347at2"/>
<sequence>MIQKIKNVIFQGGFLRYLKNTSWLMAEKVARMVVALTIGVWVARYLGPNQFGVLSYAQSFVGLFTAFSTLGLNDIIVRELVKDKDDKNLILGTSFWMQILGSCFIMFCLLIAVFVNDNDQLTNKIILILGGITFINSFGVITSYFYSNVTSKNIVIPSFIGLLISAALKVFFILNNYSLIYFVYVLVFDIAFLMFGQIYLYQRQGNFIKKWSFSSKKAKQLLLDAWPLILSAIVISIYMKIDQVMIKEFLNTEAVGQYSAAVRLSEAWYFIPMIICSSLFPAILNAKKVDERLYFSRLQRLFNLMVVLGLSVVVPVLLLSDWGIELLYGEAYNLSATVLKIHIWAGVFVFLGVANQKWFISENLQKYNILCLALGMLVNVLLNILFIPKYGILGAAYATLIAQAIASLFAPVLFKKTRKTFFMMIRALFFLSLFKKKYKNNN</sequence>
<evidence type="ECO:0000256" key="4">
    <source>
        <dbReference type="ARBA" id="ARBA00023136"/>
    </source>
</evidence>
<feature type="transmembrane region" description="Helical" evidence="5">
    <location>
        <begin position="221"/>
        <end position="241"/>
    </location>
</feature>
<dbReference type="AlphaFoldDB" id="F0R9U3"/>
<feature type="transmembrane region" description="Helical" evidence="5">
    <location>
        <begin position="53"/>
        <end position="77"/>
    </location>
</feature>
<accession>F0R9U3</accession>
<evidence type="ECO:0000313" key="6">
    <source>
        <dbReference type="EMBL" id="ADY30438.1"/>
    </source>
</evidence>
<dbReference type="Pfam" id="PF01943">
    <property type="entry name" value="Polysacc_synt"/>
    <property type="match status" value="1"/>
</dbReference>
<dbReference type="STRING" id="867900.Celly_2621"/>
<feature type="transmembrane region" description="Helical" evidence="5">
    <location>
        <begin position="298"/>
        <end position="319"/>
    </location>
</feature>
<evidence type="ECO:0000256" key="3">
    <source>
        <dbReference type="ARBA" id="ARBA00022989"/>
    </source>
</evidence>
<feature type="transmembrane region" description="Helical" evidence="5">
    <location>
        <begin position="29"/>
        <end position="47"/>
    </location>
</feature>
<feature type="transmembrane region" description="Helical" evidence="5">
    <location>
        <begin position="180"/>
        <end position="200"/>
    </location>
</feature>